<dbReference type="HOGENOM" id="CLU_2853764_0_0_1"/>
<dbReference type="EnsemblPlants" id="ORUFI05G11340.1">
    <property type="protein sequence ID" value="ORUFI05G11340.1"/>
    <property type="gene ID" value="ORUFI05G11340"/>
</dbReference>
<protein>
    <recommendedName>
        <fullName evidence="4">DUF4220 domain-containing protein</fullName>
    </recommendedName>
</protein>
<feature type="signal peptide" evidence="1">
    <location>
        <begin position="1"/>
        <end position="18"/>
    </location>
</feature>
<proteinExistence type="predicted"/>
<accession>A0A0E0PKA2</accession>
<reference evidence="2" key="2">
    <citation type="submission" date="2015-06" db="UniProtKB">
        <authorList>
            <consortium name="EnsemblPlants"/>
        </authorList>
    </citation>
    <scope>IDENTIFICATION</scope>
</reference>
<dbReference type="AlphaFoldDB" id="A0A0E0PKA2"/>
<evidence type="ECO:0008006" key="4">
    <source>
        <dbReference type="Google" id="ProtNLM"/>
    </source>
</evidence>
<evidence type="ECO:0000256" key="1">
    <source>
        <dbReference type="SAM" id="SignalP"/>
    </source>
</evidence>
<dbReference type="Proteomes" id="UP000008022">
    <property type="component" value="Unassembled WGS sequence"/>
</dbReference>
<organism evidence="2 3">
    <name type="scientific">Oryza rufipogon</name>
    <name type="common">Brownbeard rice</name>
    <name type="synonym">Asian wild rice</name>
    <dbReference type="NCBI Taxonomy" id="4529"/>
    <lineage>
        <taxon>Eukaryota</taxon>
        <taxon>Viridiplantae</taxon>
        <taxon>Streptophyta</taxon>
        <taxon>Embryophyta</taxon>
        <taxon>Tracheophyta</taxon>
        <taxon>Spermatophyta</taxon>
        <taxon>Magnoliopsida</taxon>
        <taxon>Liliopsida</taxon>
        <taxon>Poales</taxon>
        <taxon>Poaceae</taxon>
        <taxon>BOP clade</taxon>
        <taxon>Oryzoideae</taxon>
        <taxon>Oryzeae</taxon>
        <taxon>Oryzinae</taxon>
        <taxon>Oryza</taxon>
    </lineage>
</organism>
<reference evidence="3" key="1">
    <citation type="submission" date="2013-06" db="EMBL/GenBank/DDBJ databases">
        <authorList>
            <person name="Zhao Q."/>
        </authorList>
    </citation>
    <scope>NUCLEOTIDE SEQUENCE</scope>
    <source>
        <strain evidence="3">cv. W1943</strain>
    </source>
</reference>
<evidence type="ECO:0000313" key="3">
    <source>
        <dbReference type="Proteomes" id="UP000008022"/>
    </source>
</evidence>
<name>A0A0E0PKA2_ORYRU</name>
<feature type="chain" id="PRO_5002370439" description="DUF4220 domain-containing protein" evidence="1">
    <location>
        <begin position="19"/>
        <end position="65"/>
    </location>
</feature>
<keyword evidence="3" id="KW-1185">Reference proteome</keyword>
<dbReference type="Gramene" id="ORUFI05G11340.1">
    <property type="protein sequence ID" value="ORUFI05G11340.1"/>
    <property type="gene ID" value="ORUFI05G11340"/>
</dbReference>
<sequence>MDLLKLTLAYATWLVTIGFNLHSGEAPTGIAPALCFEACHTIIFTIAVNTSRIAGPVEEADRESD</sequence>
<keyword evidence="1" id="KW-0732">Signal</keyword>
<evidence type="ECO:0000313" key="2">
    <source>
        <dbReference type="EnsemblPlants" id="ORUFI05G11340.1"/>
    </source>
</evidence>